<gene>
    <name evidence="1" type="ORF">LCGC14_0932960</name>
</gene>
<dbReference type="EMBL" id="LAZR01003217">
    <property type="protein sequence ID" value="KKN20689.1"/>
    <property type="molecule type" value="Genomic_DNA"/>
</dbReference>
<organism evidence="1">
    <name type="scientific">marine sediment metagenome</name>
    <dbReference type="NCBI Taxonomy" id="412755"/>
    <lineage>
        <taxon>unclassified sequences</taxon>
        <taxon>metagenomes</taxon>
        <taxon>ecological metagenomes</taxon>
    </lineage>
</organism>
<comment type="caution">
    <text evidence="1">The sequence shown here is derived from an EMBL/GenBank/DDBJ whole genome shotgun (WGS) entry which is preliminary data.</text>
</comment>
<name>A0A0F9NS07_9ZZZZ</name>
<accession>A0A0F9NS07</accession>
<reference evidence="1" key="1">
    <citation type="journal article" date="2015" name="Nature">
        <title>Complex archaea that bridge the gap between prokaryotes and eukaryotes.</title>
        <authorList>
            <person name="Spang A."/>
            <person name="Saw J.H."/>
            <person name="Jorgensen S.L."/>
            <person name="Zaremba-Niedzwiedzka K."/>
            <person name="Martijn J."/>
            <person name="Lind A.E."/>
            <person name="van Eijk R."/>
            <person name="Schleper C."/>
            <person name="Guy L."/>
            <person name="Ettema T.J."/>
        </authorList>
    </citation>
    <scope>NUCLEOTIDE SEQUENCE</scope>
</reference>
<proteinExistence type="predicted"/>
<protein>
    <recommendedName>
        <fullName evidence="2">GIY-YIG domain-containing protein</fullName>
    </recommendedName>
</protein>
<evidence type="ECO:0000313" key="1">
    <source>
        <dbReference type="EMBL" id="KKN20689.1"/>
    </source>
</evidence>
<dbReference type="AlphaFoldDB" id="A0A0F9NS07"/>
<sequence>MMDINDTYKYHLKIGKKTVYRGICCDLEDREIRHQREFPGSRIVQCGRRTTRKAAMKWDGKGWRTPYMGKTSG</sequence>
<evidence type="ECO:0008006" key="2">
    <source>
        <dbReference type="Google" id="ProtNLM"/>
    </source>
</evidence>